<dbReference type="OrthoDB" id="916275at2"/>
<dbReference type="Gene3D" id="3.20.20.80">
    <property type="entry name" value="Glycosidases"/>
    <property type="match status" value="1"/>
</dbReference>
<dbReference type="AlphaFoldDB" id="A0A235FBD0"/>
<evidence type="ECO:0008006" key="4">
    <source>
        <dbReference type="Google" id="ProtNLM"/>
    </source>
</evidence>
<proteinExistence type="predicted"/>
<dbReference type="Proteomes" id="UP000215059">
    <property type="component" value="Unassembled WGS sequence"/>
</dbReference>
<dbReference type="SUPFAM" id="SSF51445">
    <property type="entry name" value="(Trans)glycosidases"/>
    <property type="match status" value="1"/>
</dbReference>
<gene>
    <name evidence="2" type="ORF">CGZ90_01575</name>
</gene>
<keyword evidence="1" id="KW-0472">Membrane</keyword>
<accession>A0A235FBD0</accession>
<reference evidence="2 3" key="1">
    <citation type="submission" date="2017-07" db="EMBL/GenBank/DDBJ databases">
        <title>Fictibacillus sp. nov. GDSW-R2A3 Genome sequencing and assembly.</title>
        <authorList>
            <person name="Mayilraj S."/>
        </authorList>
    </citation>
    <scope>NUCLEOTIDE SEQUENCE [LARGE SCALE GENOMIC DNA]</scope>
    <source>
        <strain evidence="2 3">GDSW-R2A3</strain>
    </source>
</reference>
<keyword evidence="1" id="KW-1133">Transmembrane helix</keyword>
<keyword evidence="1" id="KW-0812">Transmembrane</keyword>
<dbReference type="EMBL" id="NOII01000001">
    <property type="protein sequence ID" value="OYD58618.1"/>
    <property type="molecule type" value="Genomic_DNA"/>
</dbReference>
<evidence type="ECO:0000313" key="3">
    <source>
        <dbReference type="Proteomes" id="UP000215059"/>
    </source>
</evidence>
<comment type="caution">
    <text evidence="2">The sequence shown here is derived from an EMBL/GenBank/DDBJ whole genome shotgun (WGS) entry which is preliminary data.</text>
</comment>
<evidence type="ECO:0000256" key="1">
    <source>
        <dbReference type="SAM" id="Phobius"/>
    </source>
</evidence>
<protein>
    <recommendedName>
        <fullName evidence="4">Family 2 glycosyl transferase</fullName>
    </recommendedName>
</protein>
<evidence type="ECO:0000313" key="2">
    <source>
        <dbReference type="EMBL" id="OYD58618.1"/>
    </source>
</evidence>
<organism evidence="2 3">
    <name type="scientific">Fictibacillus aquaticus</name>
    <dbReference type="NCBI Taxonomy" id="2021314"/>
    <lineage>
        <taxon>Bacteria</taxon>
        <taxon>Bacillati</taxon>
        <taxon>Bacillota</taxon>
        <taxon>Bacilli</taxon>
        <taxon>Bacillales</taxon>
        <taxon>Fictibacillaceae</taxon>
        <taxon>Fictibacillus</taxon>
    </lineage>
</organism>
<sequence length="1069" mass="123289">MKKFIFNRPRFFLVYILLILAAFTSPFWIWYVKQEKKVEVLILDKTIKNDSTREHKGLVWALNHEKIKKTDGQSYKHSTDFVKQVPDIKGQSKEDLPDYLYIADSYGIETVNKQGKPEVKGGLTTKDVQHIRKLLFKGQTKLIAEFNAFATPTSKEAREEISDLLNVKWTGWIGRQFQDLSDEEVPAWIKSNYEQRNGKKWTMKGSGLLFIHENGEIIVLRDKDIKEKGVQFSFNAKSKQHFGLEGSVPYHYWFDIIEPANKNETIAEYTLSLTSSGKDKLKHYGLTEKFPAIINHRNVKYESYYFAGDYADREELPDLYQTWGISWIKEKFMLDDGHGSSFYWKVYLPLLKAVLDKKDTATKEKESVEIHKENEIHVNARAKGDYLQVMKNGKWENFLIKGVNMGIAKPGTFPGETAITKDEYYRWFKQIGGMNANAIRVYTIHPPAFYEAFYEYNQTAAEPLFLFHGVWVNEDELKKKQDVYSSEVSETFKNEIQNVVDIINGQATIEKKAGHAGGQYNHNISKYLLGYILGVEWDPEVVANTNEKHDRTADYKGTYFSASAASPFENWLAGMMDYTTKYETETYQWQHAVSHVNWVTTDILKHPAEPFDKEDMVSVNPNVIKPKNTFKSGYFASYHIYPYYPDFLNYEKKYLDYIDHRGEKNNYAGYLNDMKQVHSMPLLVAEFGVPSSRGITHENVYGLDQGHHSEKEQGNMDTRLFEDIVQEKMAGGMVFTWQDEWFKRTWNTMDFDNPDRRPFWSNAQTNEQQFGLLSFDPAGKSIKVDGMKDDWNGEKPLYQSNSGKNLKSVFAASDTRYFYMRIDYKHPVKKENLQTGILLDTLPGQGQMNSPDGAIHADTGAEFSINLSNDKDSRVLVDSYYDSFYYMYGHELKMIPEKDYASVKNNGVYHPLLMALNKELVIPDTKEVIPFQSFETGKLQFGNGNPFSESYNSLSDVSVNEKEGTLEIRIPWLLLGVKDPSLHEVTGNLWSDGLAASVRSEGIRAAVYTTDQQGALMDALPKAKSGILPLKEGINYMWGEWDKPLFEERLKQSYFKLQKTFKNININEE</sequence>
<keyword evidence="3" id="KW-1185">Reference proteome</keyword>
<feature type="transmembrane region" description="Helical" evidence="1">
    <location>
        <begin position="12"/>
        <end position="31"/>
    </location>
</feature>
<dbReference type="InterPro" id="IPR017853">
    <property type="entry name" value="GH"/>
</dbReference>
<name>A0A235FBD0_9BACL</name>